<dbReference type="GO" id="GO:0051539">
    <property type="term" value="F:4 iron, 4 sulfur cluster binding"/>
    <property type="evidence" value="ECO:0007669"/>
    <property type="project" value="UniProtKB-UniRule"/>
</dbReference>
<evidence type="ECO:0000256" key="4">
    <source>
        <dbReference type="ARBA" id="ARBA00022432"/>
    </source>
</evidence>
<evidence type="ECO:0000256" key="2">
    <source>
        <dbReference type="ARBA" id="ARBA00004742"/>
    </source>
</evidence>
<evidence type="ECO:0000256" key="11">
    <source>
        <dbReference type="RuleBase" id="RU366059"/>
    </source>
</evidence>
<evidence type="ECO:0000256" key="3">
    <source>
        <dbReference type="ARBA" id="ARBA00008636"/>
    </source>
</evidence>
<comment type="similarity">
    <text evidence="3 11">Belongs to the iron-sulfur dependent L-serine dehydratase family.</text>
</comment>
<dbReference type="OrthoDB" id="9805537at2"/>
<dbReference type="PANTHER" id="PTHR30182">
    <property type="entry name" value="L-SERINE DEHYDRATASE"/>
    <property type="match status" value="1"/>
</dbReference>
<comment type="catalytic activity">
    <reaction evidence="10 11">
        <text>L-serine = pyruvate + NH4(+)</text>
        <dbReference type="Rhea" id="RHEA:19169"/>
        <dbReference type="ChEBI" id="CHEBI:15361"/>
        <dbReference type="ChEBI" id="CHEBI:28938"/>
        <dbReference type="ChEBI" id="CHEBI:33384"/>
        <dbReference type="EC" id="4.3.1.17"/>
    </reaction>
</comment>
<proteinExistence type="inferred from homology"/>
<protein>
    <recommendedName>
        <fullName evidence="11">L-serine dehydratase</fullName>
        <ecNumber evidence="11">4.3.1.17</ecNumber>
    </recommendedName>
</protein>
<dbReference type="Pfam" id="PF03313">
    <property type="entry name" value="SDH_alpha"/>
    <property type="match status" value="1"/>
</dbReference>
<keyword evidence="4 11" id="KW-0312">Gluconeogenesis</keyword>
<organism evidence="13 14">
    <name type="scientific">Tepidibacillus decaturensis</name>
    <dbReference type="NCBI Taxonomy" id="1413211"/>
    <lineage>
        <taxon>Bacteria</taxon>
        <taxon>Bacillati</taxon>
        <taxon>Bacillota</taxon>
        <taxon>Bacilli</taxon>
        <taxon>Bacillales</taxon>
        <taxon>Bacillaceae</taxon>
        <taxon>Tepidibacillus</taxon>
    </lineage>
</organism>
<keyword evidence="5 11" id="KW-0004">4Fe-4S</keyword>
<dbReference type="Proteomes" id="UP000070352">
    <property type="component" value="Unassembled WGS sequence"/>
</dbReference>
<comment type="pathway">
    <text evidence="2">Carbohydrate biosynthesis; gluconeogenesis.</text>
</comment>
<evidence type="ECO:0000256" key="7">
    <source>
        <dbReference type="ARBA" id="ARBA00023004"/>
    </source>
</evidence>
<keyword evidence="8 11" id="KW-0411">Iron-sulfur</keyword>
<dbReference type="EC" id="4.3.1.17" evidence="11"/>
<evidence type="ECO:0000256" key="8">
    <source>
        <dbReference type="ARBA" id="ARBA00023014"/>
    </source>
</evidence>
<evidence type="ECO:0000259" key="12">
    <source>
        <dbReference type="Pfam" id="PF03313"/>
    </source>
</evidence>
<evidence type="ECO:0000256" key="6">
    <source>
        <dbReference type="ARBA" id="ARBA00022723"/>
    </source>
</evidence>
<comment type="caution">
    <text evidence="13">The sequence shown here is derived from an EMBL/GenBank/DDBJ whole genome shotgun (WGS) entry which is preliminary data.</text>
</comment>
<dbReference type="InterPro" id="IPR005130">
    <property type="entry name" value="Ser_deHydtase-like_asu"/>
</dbReference>
<evidence type="ECO:0000313" key="14">
    <source>
        <dbReference type="Proteomes" id="UP000070352"/>
    </source>
</evidence>
<dbReference type="PANTHER" id="PTHR30182:SF1">
    <property type="entry name" value="L-SERINE DEHYDRATASE 1"/>
    <property type="match status" value="1"/>
</dbReference>
<keyword evidence="6 11" id="KW-0479">Metal-binding</keyword>
<dbReference type="RefSeq" id="WP_068724533.1">
    <property type="nucleotide sequence ID" value="NZ_LSKU01000001.1"/>
</dbReference>
<sequence>MKFTSITQLVELAESQNKKISEIMIETEMEIHNRSKEDIVEQMRNSLYVMRDAIAKGLTEEIKSRSGLSGGDGKKLAQYLANGHYLSGSTILEAVSKSVATSEVNASMGTIVATPTAGSVGILPGTIFASAKNLHSSEEEMVHALFTAGAIGLVIANNAFISGAAGGCQAEVGSATAMAAAAVVEMAGGTPTQSANALAIALKNMLGLTCDPVAGLVEVPCVKRNAMGAANAMIAADMALAGIQSVIPPDEVIETMYRIGCTMPMPLKETALGGLAATPTARKFEVEIFGAPLHKKK</sequence>
<comment type="cofactor">
    <cofactor evidence="1 11">
        <name>[4Fe-4S] cluster</name>
        <dbReference type="ChEBI" id="CHEBI:49883"/>
    </cofactor>
</comment>
<evidence type="ECO:0000256" key="9">
    <source>
        <dbReference type="ARBA" id="ARBA00023239"/>
    </source>
</evidence>
<reference evidence="13 14" key="1">
    <citation type="submission" date="2016-02" db="EMBL/GenBank/DDBJ databases">
        <title>Draft Genome for Tepidibacillus decaturensis nov. sp. Strain Z9, an Anaerobic, Moderately Thermophilic and Heterotrophic Bacterium from Deep Subsurface of the Illinois Basin, USA.</title>
        <authorList>
            <person name="Dong Y."/>
            <person name="Chang J.Y."/>
            <person name="Sanford R."/>
            <person name="Fouke B.W."/>
        </authorList>
    </citation>
    <scope>NUCLEOTIDE SEQUENCE [LARGE SCALE GENOMIC DNA]</scope>
    <source>
        <strain evidence="13 14">Z9</strain>
    </source>
</reference>
<dbReference type="NCBIfam" id="TIGR00718">
    <property type="entry name" value="sda_alpha"/>
    <property type="match status" value="1"/>
</dbReference>
<dbReference type="GO" id="GO:0003941">
    <property type="term" value="F:L-serine ammonia-lyase activity"/>
    <property type="evidence" value="ECO:0007669"/>
    <property type="project" value="UniProtKB-UniRule"/>
</dbReference>
<dbReference type="STRING" id="1413211.U473_06505"/>
<dbReference type="GO" id="GO:0006094">
    <property type="term" value="P:gluconeogenesis"/>
    <property type="evidence" value="ECO:0007669"/>
    <property type="project" value="UniProtKB-KW"/>
</dbReference>
<accession>A0A135L3Y3</accession>
<name>A0A135L3Y3_9BACI</name>
<evidence type="ECO:0000256" key="1">
    <source>
        <dbReference type="ARBA" id="ARBA00001966"/>
    </source>
</evidence>
<evidence type="ECO:0000313" key="13">
    <source>
        <dbReference type="EMBL" id="KXG43705.1"/>
    </source>
</evidence>
<dbReference type="EMBL" id="LSKU01000001">
    <property type="protein sequence ID" value="KXG43705.1"/>
    <property type="molecule type" value="Genomic_DNA"/>
</dbReference>
<dbReference type="GO" id="GO:0046872">
    <property type="term" value="F:metal ion binding"/>
    <property type="evidence" value="ECO:0007669"/>
    <property type="project" value="UniProtKB-KW"/>
</dbReference>
<dbReference type="InterPro" id="IPR004642">
    <property type="entry name" value="Ser_deHydtase_asu"/>
</dbReference>
<dbReference type="AlphaFoldDB" id="A0A135L3Y3"/>
<evidence type="ECO:0000256" key="10">
    <source>
        <dbReference type="ARBA" id="ARBA00049406"/>
    </source>
</evidence>
<keyword evidence="14" id="KW-1185">Reference proteome</keyword>
<gene>
    <name evidence="13" type="ORF">U473_06505</name>
</gene>
<feature type="domain" description="Serine dehydratase-like alpha subunit" evidence="12">
    <location>
        <begin position="16"/>
        <end position="276"/>
    </location>
</feature>
<keyword evidence="9 11" id="KW-0456">Lyase</keyword>
<evidence type="ECO:0000256" key="5">
    <source>
        <dbReference type="ARBA" id="ARBA00022485"/>
    </source>
</evidence>
<dbReference type="InterPro" id="IPR051318">
    <property type="entry name" value="Fe-S_L-Ser"/>
</dbReference>
<keyword evidence="7 11" id="KW-0408">Iron</keyword>